<name>A0A409XN17_PSICY</name>
<protein>
    <submittedName>
        <fullName evidence="1">Uncharacterized protein</fullName>
    </submittedName>
</protein>
<keyword evidence="2" id="KW-1185">Reference proteome</keyword>
<accession>A0A409XN17</accession>
<sequence length="117" mass="13268">MTWKDTNERSRIEYVEKERAQGSGDSNGVFGDLAAGGEREYLLSLAREFSATDKGWIDEDLEDLDLEEFLEEFKKGEYGRDRTGSRSESLLEGRGLDRRILTAVVLRCSRCPRVLGS</sequence>
<evidence type="ECO:0000313" key="1">
    <source>
        <dbReference type="EMBL" id="PPQ92134.1"/>
    </source>
</evidence>
<gene>
    <name evidence="1" type="ORF">CVT25_007965</name>
</gene>
<dbReference type="EMBL" id="NHYD01001084">
    <property type="protein sequence ID" value="PPQ92134.1"/>
    <property type="molecule type" value="Genomic_DNA"/>
</dbReference>
<evidence type="ECO:0000313" key="2">
    <source>
        <dbReference type="Proteomes" id="UP000283269"/>
    </source>
</evidence>
<dbReference type="AlphaFoldDB" id="A0A409XN17"/>
<dbReference type="Proteomes" id="UP000283269">
    <property type="component" value="Unassembled WGS sequence"/>
</dbReference>
<proteinExistence type="predicted"/>
<organism evidence="1 2">
    <name type="scientific">Psilocybe cyanescens</name>
    <dbReference type="NCBI Taxonomy" id="93625"/>
    <lineage>
        <taxon>Eukaryota</taxon>
        <taxon>Fungi</taxon>
        <taxon>Dikarya</taxon>
        <taxon>Basidiomycota</taxon>
        <taxon>Agaricomycotina</taxon>
        <taxon>Agaricomycetes</taxon>
        <taxon>Agaricomycetidae</taxon>
        <taxon>Agaricales</taxon>
        <taxon>Agaricineae</taxon>
        <taxon>Strophariaceae</taxon>
        <taxon>Psilocybe</taxon>
    </lineage>
</organism>
<dbReference type="InParanoid" id="A0A409XN17"/>
<reference evidence="1 2" key="1">
    <citation type="journal article" date="2018" name="Evol. Lett.">
        <title>Horizontal gene cluster transfer increased hallucinogenic mushroom diversity.</title>
        <authorList>
            <person name="Reynolds H.T."/>
            <person name="Vijayakumar V."/>
            <person name="Gluck-Thaler E."/>
            <person name="Korotkin H.B."/>
            <person name="Matheny P.B."/>
            <person name="Slot J.C."/>
        </authorList>
    </citation>
    <scope>NUCLEOTIDE SEQUENCE [LARGE SCALE GENOMIC DNA]</scope>
    <source>
        <strain evidence="1 2">2631</strain>
    </source>
</reference>
<comment type="caution">
    <text evidence="1">The sequence shown here is derived from an EMBL/GenBank/DDBJ whole genome shotgun (WGS) entry which is preliminary data.</text>
</comment>